<dbReference type="EMBL" id="FNUX01000050">
    <property type="protein sequence ID" value="SEG22003.1"/>
    <property type="molecule type" value="Genomic_DNA"/>
</dbReference>
<accession>A0A1H5YD72</accession>
<organism evidence="1 2">
    <name type="scientific">Nitrosomonas ureae</name>
    <dbReference type="NCBI Taxonomy" id="44577"/>
    <lineage>
        <taxon>Bacteria</taxon>
        <taxon>Pseudomonadati</taxon>
        <taxon>Pseudomonadota</taxon>
        <taxon>Betaproteobacteria</taxon>
        <taxon>Nitrosomonadales</taxon>
        <taxon>Nitrosomonadaceae</taxon>
        <taxon>Nitrosomonas</taxon>
    </lineage>
</organism>
<sequence>MGPILLKLSEYERFAQVAFVFKSIALFGLLTKKWWKEEESVEEYSSPDNKYLRYKYFNFD</sequence>
<protein>
    <submittedName>
        <fullName evidence="1">Uncharacterized protein</fullName>
    </submittedName>
</protein>
<evidence type="ECO:0000313" key="1">
    <source>
        <dbReference type="EMBL" id="SEG22003.1"/>
    </source>
</evidence>
<proteinExistence type="predicted"/>
<gene>
    <name evidence="1" type="ORF">SAMN05216334_1502</name>
</gene>
<name>A0A1H5YD72_9PROT</name>
<dbReference type="Proteomes" id="UP000236753">
    <property type="component" value="Unassembled WGS sequence"/>
</dbReference>
<reference evidence="1 2" key="1">
    <citation type="submission" date="2016-10" db="EMBL/GenBank/DDBJ databases">
        <authorList>
            <person name="de Groot N.N."/>
        </authorList>
    </citation>
    <scope>NUCLEOTIDE SEQUENCE [LARGE SCALE GENOMIC DNA]</scope>
    <source>
        <strain evidence="1 2">Nm13</strain>
    </source>
</reference>
<dbReference type="AlphaFoldDB" id="A0A1H5YD72"/>
<evidence type="ECO:0000313" key="2">
    <source>
        <dbReference type="Proteomes" id="UP000236753"/>
    </source>
</evidence>